<dbReference type="AlphaFoldDB" id="A0A2H3C9A8"/>
<evidence type="ECO:0000313" key="2">
    <source>
        <dbReference type="Proteomes" id="UP000217790"/>
    </source>
</evidence>
<sequence>MAVQYRAIDEGCEEDHYGGDLYGENGTVLSSSMRVSINAITRYKPCRQERRVALRVCELHFRRTLAISGFMEYNM</sequence>
<dbReference type="InParanoid" id="A0A2H3C9A8"/>
<dbReference type="Proteomes" id="UP000217790">
    <property type="component" value="Unassembled WGS sequence"/>
</dbReference>
<proteinExistence type="predicted"/>
<protein>
    <submittedName>
        <fullName evidence="1">Uncharacterized protein</fullName>
    </submittedName>
</protein>
<name>A0A2H3C9A8_ARMGA</name>
<dbReference type="EMBL" id="KZ293765">
    <property type="protein sequence ID" value="PBK79655.1"/>
    <property type="molecule type" value="Genomic_DNA"/>
</dbReference>
<evidence type="ECO:0000313" key="1">
    <source>
        <dbReference type="EMBL" id="PBK79655.1"/>
    </source>
</evidence>
<reference evidence="2" key="1">
    <citation type="journal article" date="2017" name="Nat. Ecol. Evol.">
        <title>Genome expansion and lineage-specific genetic innovations in the forest pathogenic fungi Armillaria.</title>
        <authorList>
            <person name="Sipos G."/>
            <person name="Prasanna A.N."/>
            <person name="Walter M.C."/>
            <person name="O'Connor E."/>
            <person name="Balint B."/>
            <person name="Krizsan K."/>
            <person name="Kiss B."/>
            <person name="Hess J."/>
            <person name="Varga T."/>
            <person name="Slot J."/>
            <person name="Riley R."/>
            <person name="Boka B."/>
            <person name="Rigling D."/>
            <person name="Barry K."/>
            <person name="Lee J."/>
            <person name="Mihaltcheva S."/>
            <person name="LaButti K."/>
            <person name="Lipzen A."/>
            <person name="Waldron R."/>
            <person name="Moloney N.M."/>
            <person name="Sperisen C."/>
            <person name="Kredics L."/>
            <person name="Vagvoelgyi C."/>
            <person name="Patrignani A."/>
            <person name="Fitzpatrick D."/>
            <person name="Nagy I."/>
            <person name="Doyle S."/>
            <person name="Anderson J.B."/>
            <person name="Grigoriev I.V."/>
            <person name="Gueldener U."/>
            <person name="Muensterkoetter M."/>
            <person name="Nagy L.G."/>
        </authorList>
    </citation>
    <scope>NUCLEOTIDE SEQUENCE [LARGE SCALE GENOMIC DNA]</scope>
    <source>
        <strain evidence="2">Ar21-2</strain>
    </source>
</reference>
<gene>
    <name evidence="1" type="ORF">ARMGADRAFT_1092919</name>
</gene>
<accession>A0A2H3C9A8</accession>
<organism evidence="1 2">
    <name type="scientific">Armillaria gallica</name>
    <name type="common">Bulbous honey fungus</name>
    <name type="synonym">Armillaria bulbosa</name>
    <dbReference type="NCBI Taxonomy" id="47427"/>
    <lineage>
        <taxon>Eukaryota</taxon>
        <taxon>Fungi</taxon>
        <taxon>Dikarya</taxon>
        <taxon>Basidiomycota</taxon>
        <taxon>Agaricomycotina</taxon>
        <taxon>Agaricomycetes</taxon>
        <taxon>Agaricomycetidae</taxon>
        <taxon>Agaricales</taxon>
        <taxon>Marasmiineae</taxon>
        <taxon>Physalacriaceae</taxon>
        <taxon>Armillaria</taxon>
    </lineage>
</organism>
<keyword evidence="2" id="KW-1185">Reference proteome</keyword>